<protein>
    <submittedName>
        <fullName evidence="2">Uncharacterized protein</fullName>
    </submittedName>
</protein>
<feature type="transmembrane region" description="Helical" evidence="1">
    <location>
        <begin position="34"/>
        <end position="52"/>
    </location>
</feature>
<evidence type="ECO:0000313" key="3">
    <source>
        <dbReference type="Proteomes" id="UP000694892"/>
    </source>
</evidence>
<dbReference type="Proteomes" id="UP000694892">
    <property type="component" value="Chromosome 4S"/>
</dbReference>
<name>A0A974HMG1_XENLA</name>
<gene>
    <name evidence="2" type="ORF">XELAEV_18025822mg</name>
</gene>
<keyword evidence="1" id="KW-0472">Membrane</keyword>
<evidence type="ECO:0000313" key="2">
    <source>
        <dbReference type="EMBL" id="OCT83285.1"/>
    </source>
</evidence>
<keyword evidence="1" id="KW-0812">Transmembrane</keyword>
<dbReference type="EMBL" id="CM004473">
    <property type="protein sequence ID" value="OCT83285.1"/>
    <property type="molecule type" value="Genomic_DNA"/>
</dbReference>
<sequence length="69" mass="8157">MYLILANTKSSKQIFIFRRLFELRKNGNSYSFKGLYLCFYSCLPPYFALFNLNRAKGLQMRRSSLSESL</sequence>
<organism evidence="2 3">
    <name type="scientific">Xenopus laevis</name>
    <name type="common">African clawed frog</name>
    <dbReference type="NCBI Taxonomy" id="8355"/>
    <lineage>
        <taxon>Eukaryota</taxon>
        <taxon>Metazoa</taxon>
        <taxon>Chordata</taxon>
        <taxon>Craniata</taxon>
        <taxon>Vertebrata</taxon>
        <taxon>Euteleostomi</taxon>
        <taxon>Amphibia</taxon>
        <taxon>Batrachia</taxon>
        <taxon>Anura</taxon>
        <taxon>Pipoidea</taxon>
        <taxon>Pipidae</taxon>
        <taxon>Xenopodinae</taxon>
        <taxon>Xenopus</taxon>
        <taxon>Xenopus</taxon>
    </lineage>
</organism>
<evidence type="ECO:0000256" key="1">
    <source>
        <dbReference type="SAM" id="Phobius"/>
    </source>
</evidence>
<reference evidence="3" key="1">
    <citation type="journal article" date="2016" name="Nature">
        <title>Genome evolution in the allotetraploid frog Xenopus laevis.</title>
        <authorList>
            <person name="Session A.M."/>
            <person name="Uno Y."/>
            <person name="Kwon T."/>
            <person name="Chapman J.A."/>
            <person name="Toyoda A."/>
            <person name="Takahashi S."/>
            <person name="Fukui A."/>
            <person name="Hikosaka A."/>
            <person name="Suzuki A."/>
            <person name="Kondo M."/>
            <person name="van Heeringen S.J."/>
            <person name="Quigley I."/>
            <person name="Heinz S."/>
            <person name="Ogino H."/>
            <person name="Ochi H."/>
            <person name="Hellsten U."/>
            <person name="Lyons J.B."/>
            <person name="Simakov O."/>
            <person name="Putnam N."/>
            <person name="Stites J."/>
            <person name="Kuroki Y."/>
            <person name="Tanaka T."/>
            <person name="Michiue T."/>
            <person name="Watanabe M."/>
            <person name="Bogdanovic O."/>
            <person name="Lister R."/>
            <person name="Georgiou G."/>
            <person name="Paranjpe S.S."/>
            <person name="van Kruijsbergen I."/>
            <person name="Shu S."/>
            <person name="Carlson J."/>
            <person name="Kinoshita T."/>
            <person name="Ohta Y."/>
            <person name="Mawaribuchi S."/>
            <person name="Jenkins J."/>
            <person name="Grimwood J."/>
            <person name="Schmutz J."/>
            <person name="Mitros T."/>
            <person name="Mozaffari S.V."/>
            <person name="Suzuki Y."/>
            <person name="Haramoto Y."/>
            <person name="Yamamoto T.S."/>
            <person name="Takagi C."/>
            <person name="Heald R."/>
            <person name="Miller K."/>
            <person name="Haudenschild C."/>
            <person name="Kitzman J."/>
            <person name="Nakayama T."/>
            <person name="Izutsu Y."/>
            <person name="Robert J."/>
            <person name="Fortriede J."/>
            <person name="Burns K."/>
            <person name="Lotay V."/>
            <person name="Karimi K."/>
            <person name="Yasuoka Y."/>
            <person name="Dichmann D.S."/>
            <person name="Flajnik M.F."/>
            <person name="Houston D.W."/>
            <person name="Shendure J."/>
            <person name="DuPasquier L."/>
            <person name="Vize P.D."/>
            <person name="Zorn A.M."/>
            <person name="Ito M."/>
            <person name="Marcotte E.M."/>
            <person name="Wallingford J.B."/>
            <person name="Ito Y."/>
            <person name="Asashima M."/>
            <person name="Ueno N."/>
            <person name="Matsuda Y."/>
            <person name="Veenstra G.J."/>
            <person name="Fujiyama A."/>
            <person name="Harland R.M."/>
            <person name="Taira M."/>
            <person name="Rokhsar D.S."/>
        </authorList>
    </citation>
    <scope>NUCLEOTIDE SEQUENCE [LARGE SCALE GENOMIC DNA]</scope>
    <source>
        <strain evidence="3">J</strain>
    </source>
</reference>
<dbReference type="AlphaFoldDB" id="A0A974HMG1"/>
<proteinExistence type="predicted"/>
<accession>A0A974HMG1</accession>
<keyword evidence="1" id="KW-1133">Transmembrane helix</keyword>